<dbReference type="InterPro" id="IPR012043">
    <property type="entry name" value="PoK"/>
</dbReference>
<keyword evidence="1" id="KW-0418">Kinase</keyword>
<dbReference type="GO" id="GO:0005524">
    <property type="term" value="F:ATP binding"/>
    <property type="evidence" value="ECO:0007669"/>
    <property type="project" value="InterPro"/>
</dbReference>
<evidence type="ECO:0000313" key="3">
    <source>
        <dbReference type="EMBL" id="OGG11378.1"/>
    </source>
</evidence>
<sequence>MKHVARAFAPGNISCLFAVCPHKDPAKMGSLGLGFTINKGATVSVRTATKTAVFFNGKPINFPTILYVIKALSDQPLSVAIRTPLPLGSGFGLSGASALATAYAINELLGLRISRINLARVAHTAEVVSKTGLGDVVNQYFGGCFVKFTSSAKFTVQRLPVKGTLYCKSYDRLPTPKVLGDAKRVELINIAGRWVLTAIKKDLHAKKHLALADILGYAKEFATTSGLLTSAKLLDTIYSIKKRGGHASMIMLGNAIMSDIPFPESMKLSISTTPAHVS</sequence>
<dbReference type="InterPro" id="IPR014721">
    <property type="entry name" value="Ribsml_uS5_D2-typ_fold_subgr"/>
</dbReference>
<gene>
    <name evidence="3" type="ORF">A2Z00_00360</name>
</gene>
<dbReference type="InterPro" id="IPR020568">
    <property type="entry name" value="Ribosomal_Su5_D2-typ_SF"/>
</dbReference>
<evidence type="ECO:0000313" key="4">
    <source>
        <dbReference type="Proteomes" id="UP000177268"/>
    </source>
</evidence>
<dbReference type="Gene3D" id="3.30.230.10">
    <property type="match status" value="1"/>
</dbReference>
<dbReference type="STRING" id="1798370.A2Z00_00360"/>
<comment type="caution">
    <text evidence="3">The sequence shown here is derived from an EMBL/GenBank/DDBJ whole genome shotgun (WGS) entry which is preliminary data.</text>
</comment>
<dbReference type="HAMAP" id="MF_02223">
    <property type="entry name" value="Pantoate_kinase"/>
    <property type="match status" value="1"/>
</dbReference>
<dbReference type="Pfam" id="PF00288">
    <property type="entry name" value="GHMP_kinases_N"/>
    <property type="match status" value="1"/>
</dbReference>
<protein>
    <recommendedName>
        <fullName evidence="2">GHMP kinase N-terminal domain-containing protein</fullName>
    </recommendedName>
</protein>
<accession>A0A1F5ZFV1</accession>
<dbReference type="PIRSF" id="PIRSF016896">
    <property type="entry name" value="GHMP_arc_MJ0969"/>
    <property type="match status" value="1"/>
</dbReference>
<dbReference type="PANTHER" id="PTHR42282">
    <property type="entry name" value="PANTOATE KINASE-RELATED"/>
    <property type="match status" value="1"/>
</dbReference>
<organism evidence="3 4">
    <name type="scientific">Candidatus Gottesmanbacteria bacterium RBG_13_45_10</name>
    <dbReference type="NCBI Taxonomy" id="1798370"/>
    <lineage>
        <taxon>Bacteria</taxon>
        <taxon>Candidatus Gottesmaniibacteriota</taxon>
    </lineage>
</organism>
<dbReference type="PANTHER" id="PTHR42282:SF1">
    <property type="entry name" value="PANTOATE KINASE"/>
    <property type="match status" value="1"/>
</dbReference>
<dbReference type="InterPro" id="IPR006204">
    <property type="entry name" value="GHMP_kinase_N_dom"/>
</dbReference>
<dbReference type="GO" id="GO:0016301">
    <property type="term" value="F:kinase activity"/>
    <property type="evidence" value="ECO:0007669"/>
    <property type="project" value="UniProtKB-KW"/>
</dbReference>
<dbReference type="EMBL" id="MFIZ01000030">
    <property type="protein sequence ID" value="OGG11378.1"/>
    <property type="molecule type" value="Genomic_DNA"/>
</dbReference>
<dbReference type="SUPFAM" id="SSF54211">
    <property type="entry name" value="Ribosomal protein S5 domain 2-like"/>
    <property type="match status" value="1"/>
</dbReference>
<reference evidence="3 4" key="1">
    <citation type="journal article" date="2016" name="Nat. Commun.">
        <title>Thousands of microbial genomes shed light on interconnected biogeochemical processes in an aquifer system.</title>
        <authorList>
            <person name="Anantharaman K."/>
            <person name="Brown C.T."/>
            <person name="Hug L.A."/>
            <person name="Sharon I."/>
            <person name="Castelle C.J."/>
            <person name="Probst A.J."/>
            <person name="Thomas B.C."/>
            <person name="Singh A."/>
            <person name="Wilkins M.J."/>
            <person name="Karaoz U."/>
            <person name="Brodie E.L."/>
            <person name="Williams K.H."/>
            <person name="Hubbard S.S."/>
            <person name="Banfield J.F."/>
        </authorList>
    </citation>
    <scope>NUCLEOTIDE SEQUENCE [LARGE SCALE GENOMIC DNA]</scope>
</reference>
<keyword evidence="1" id="KW-0808">Transferase</keyword>
<evidence type="ECO:0000259" key="2">
    <source>
        <dbReference type="Pfam" id="PF00288"/>
    </source>
</evidence>
<feature type="domain" description="GHMP kinase N-terminal" evidence="2">
    <location>
        <begin position="68"/>
        <end position="143"/>
    </location>
</feature>
<dbReference type="Proteomes" id="UP000177268">
    <property type="component" value="Unassembled WGS sequence"/>
</dbReference>
<dbReference type="AlphaFoldDB" id="A0A1F5ZFV1"/>
<evidence type="ECO:0000256" key="1">
    <source>
        <dbReference type="ARBA" id="ARBA00022777"/>
    </source>
</evidence>
<name>A0A1F5ZFV1_9BACT</name>
<proteinExistence type="inferred from homology"/>